<dbReference type="InterPro" id="IPR019539">
    <property type="entry name" value="GalKase_N"/>
</dbReference>
<keyword evidence="4" id="KW-0808">Transferase</keyword>
<dbReference type="EC" id="2.7.1.6" evidence="4"/>
<dbReference type="AlphaFoldDB" id="A0A6A8LP21"/>
<evidence type="ECO:0000259" key="3">
    <source>
        <dbReference type="Pfam" id="PF10509"/>
    </source>
</evidence>
<reference evidence="4 5" key="1">
    <citation type="submission" date="2019-11" db="EMBL/GenBank/DDBJ databases">
        <title>Draft Genome Sequence of Plant Growth-Promoting Rhizosphere-Associated Bacteria.</title>
        <authorList>
            <person name="Vasilyev I.Y."/>
            <person name="Radchenko V."/>
            <person name="Ilnitskaya E.V."/>
        </authorList>
    </citation>
    <scope>NUCLEOTIDE SEQUENCE [LARGE SCALE GENOMIC DNA]</scope>
    <source>
        <strain evidence="4 5">VRA_1sq_f</strain>
    </source>
</reference>
<evidence type="ECO:0000256" key="2">
    <source>
        <dbReference type="ARBA" id="ARBA00022840"/>
    </source>
</evidence>
<dbReference type="GO" id="GO:0006012">
    <property type="term" value="P:galactose metabolic process"/>
    <property type="evidence" value="ECO:0007669"/>
    <property type="project" value="TreeGrafter"/>
</dbReference>
<accession>A0A6A8LP21</accession>
<keyword evidence="4" id="KW-0418">Kinase</keyword>
<protein>
    <submittedName>
        <fullName evidence="4">Galactokinase</fullName>
        <ecNumber evidence="4">2.7.1.6</ecNumber>
    </submittedName>
</protein>
<sequence>MDKKVVNDKFTEIFGEQAEATFFSPGRINLIGEHTDYNGGHVFPCAISLGTYGAARKREDNKLRFYSANFEDLGIIETSLDDL</sequence>
<evidence type="ECO:0000313" key="5">
    <source>
        <dbReference type="Proteomes" id="UP000437575"/>
    </source>
</evidence>
<proteinExistence type="predicted"/>
<evidence type="ECO:0000313" key="4">
    <source>
        <dbReference type="EMBL" id="MSE05061.1"/>
    </source>
</evidence>
<dbReference type="GO" id="GO:0004335">
    <property type="term" value="F:galactokinase activity"/>
    <property type="evidence" value="ECO:0007669"/>
    <property type="project" value="UniProtKB-EC"/>
</dbReference>
<dbReference type="GO" id="GO:0005829">
    <property type="term" value="C:cytosol"/>
    <property type="evidence" value="ECO:0007669"/>
    <property type="project" value="TreeGrafter"/>
</dbReference>
<organism evidence="4 5">
    <name type="scientific">Ligilactobacillus salivarius</name>
    <dbReference type="NCBI Taxonomy" id="1624"/>
    <lineage>
        <taxon>Bacteria</taxon>
        <taxon>Bacillati</taxon>
        <taxon>Bacillota</taxon>
        <taxon>Bacilli</taxon>
        <taxon>Lactobacillales</taxon>
        <taxon>Lactobacillaceae</taxon>
        <taxon>Ligilactobacillus</taxon>
    </lineage>
</organism>
<dbReference type="PANTHER" id="PTHR10457">
    <property type="entry name" value="MEVALONATE KINASE/GALACTOKINASE"/>
    <property type="match status" value="1"/>
</dbReference>
<dbReference type="Pfam" id="PF10509">
    <property type="entry name" value="GalKase_gal_bdg"/>
    <property type="match status" value="1"/>
</dbReference>
<dbReference type="PANTHER" id="PTHR10457:SF7">
    <property type="entry name" value="GALACTOKINASE-RELATED"/>
    <property type="match status" value="1"/>
</dbReference>
<keyword evidence="1" id="KW-0547">Nucleotide-binding</keyword>
<name>A0A6A8LP21_9LACO</name>
<dbReference type="Gene3D" id="3.30.230.10">
    <property type="match status" value="1"/>
</dbReference>
<dbReference type="SUPFAM" id="SSF54211">
    <property type="entry name" value="Ribosomal protein S5 domain 2-like"/>
    <property type="match status" value="1"/>
</dbReference>
<dbReference type="InterPro" id="IPR020568">
    <property type="entry name" value="Ribosomal_Su5_D2-typ_SF"/>
</dbReference>
<dbReference type="InterPro" id="IPR019741">
    <property type="entry name" value="Galactokinase_CS"/>
</dbReference>
<dbReference type="InterPro" id="IPR014721">
    <property type="entry name" value="Ribsml_uS5_D2-typ_fold_subgr"/>
</dbReference>
<feature type="domain" description="Galactokinase N-terminal" evidence="3">
    <location>
        <begin position="9"/>
        <end position="57"/>
    </location>
</feature>
<keyword evidence="2" id="KW-0067">ATP-binding</keyword>
<dbReference type="EMBL" id="WKKZ01000119">
    <property type="protein sequence ID" value="MSE05061.1"/>
    <property type="molecule type" value="Genomic_DNA"/>
</dbReference>
<comment type="caution">
    <text evidence="4">The sequence shown here is derived from an EMBL/GenBank/DDBJ whole genome shotgun (WGS) entry which is preliminary data.</text>
</comment>
<evidence type="ECO:0000256" key="1">
    <source>
        <dbReference type="ARBA" id="ARBA00022741"/>
    </source>
</evidence>
<dbReference type="PROSITE" id="PS00106">
    <property type="entry name" value="GALACTOKINASE"/>
    <property type="match status" value="1"/>
</dbReference>
<gene>
    <name evidence="4" type="ORF">GKC34_04280</name>
</gene>
<feature type="non-terminal residue" evidence="4">
    <location>
        <position position="83"/>
    </location>
</feature>
<dbReference type="GO" id="GO:0005524">
    <property type="term" value="F:ATP binding"/>
    <property type="evidence" value="ECO:0007669"/>
    <property type="project" value="UniProtKB-KW"/>
</dbReference>
<dbReference type="Proteomes" id="UP000437575">
    <property type="component" value="Unassembled WGS sequence"/>
</dbReference>